<protein>
    <submittedName>
        <fullName evidence="6">Uncharacterized protein LOC108563135</fullName>
    </submittedName>
</protein>
<keyword evidence="2" id="KW-0863">Zinc-finger</keyword>
<keyword evidence="1" id="KW-0479">Metal-binding</keyword>
<evidence type="ECO:0000259" key="4">
    <source>
        <dbReference type="Pfam" id="PF04500"/>
    </source>
</evidence>
<feature type="domain" description="FLYWCH-type" evidence="4">
    <location>
        <begin position="10"/>
        <end position="68"/>
    </location>
</feature>
<evidence type="ECO:0000313" key="5">
    <source>
        <dbReference type="Proteomes" id="UP000695000"/>
    </source>
</evidence>
<accession>A0ABM1MRL4</accession>
<dbReference type="Gene3D" id="2.20.25.240">
    <property type="match status" value="1"/>
</dbReference>
<reference evidence="6" key="1">
    <citation type="submission" date="2025-08" db="UniProtKB">
        <authorList>
            <consortium name="RefSeq"/>
        </authorList>
    </citation>
    <scope>IDENTIFICATION</scope>
    <source>
        <tissue evidence="6">Whole Larva</tissue>
    </source>
</reference>
<evidence type="ECO:0000256" key="2">
    <source>
        <dbReference type="ARBA" id="ARBA00022771"/>
    </source>
</evidence>
<organism evidence="5 6">
    <name type="scientific">Nicrophorus vespilloides</name>
    <name type="common">Boreal carrion beetle</name>
    <dbReference type="NCBI Taxonomy" id="110193"/>
    <lineage>
        <taxon>Eukaryota</taxon>
        <taxon>Metazoa</taxon>
        <taxon>Ecdysozoa</taxon>
        <taxon>Arthropoda</taxon>
        <taxon>Hexapoda</taxon>
        <taxon>Insecta</taxon>
        <taxon>Pterygota</taxon>
        <taxon>Neoptera</taxon>
        <taxon>Endopterygota</taxon>
        <taxon>Coleoptera</taxon>
        <taxon>Polyphaga</taxon>
        <taxon>Staphyliniformia</taxon>
        <taxon>Silphidae</taxon>
        <taxon>Nicrophorinae</taxon>
        <taxon>Nicrophorus</taxon>
    </lineage>
</organism>
<dbReference type="PANTHER" id="PTHR47160">
    <property type="entry name" value="PUTATIVE-RELATED"/>
    <property type="match status" value="1"/>
</dbReference>
<evidence type="ECO:0000313" key="6">
    <source>
        <dbReference type="RefSeq" id="XP_017777214.1"/>
    </source>
</evidence>
<dbReference type="Proteomes" id="UP000695000">
    <property type="component" value="Unplaced"/>
</dbReference>
<dbReference type="PANTHER" id="PTHR47160:SF8">
    <property type="entry name" value="MULE TRANSPOSASE DOMAIN-CONTAINING PROTEIN"/>
    <property type="match status" value="1"/>
</dbReference>
<dbReference type="GeneID" id="108563135"/>
<keyword evidence="5" id="KW-1185">Reference proteome</keyword>
<dbReference type="InterPro" id="IPR007588">
    <property type="entry name" value="Znf_FLYWCH"/>
</dbReference>
<name>A0ABM1MRL4_NICVS</name>
<sequence length="454" mass="51870">MVFTTMEYFLTQKGNDALLYQGYEYTKYRENGNGVISWRCRSYFGTKCRAFLRTKDENVIGEVPQHCHDSNPQKAQANILKCRMKLNMKEVGATPKIVIGDILSEVNTDILEHLPKLSSLSRNLLKHKEPAHVPSNDTDCIIPKMFAEMILYDSGADDPERILAIGNEELFSESNKDVIYGDGTFDKSPSLLYQLYTWHAKIGNSYPPFIYFLLQEKNIDIYNKMFAILKHLIPDIKPQTIFLDFDKPCMSAAQVAFPEAQVKGYYSHLCQSLIKKINSTGLKERYASDIDTKLVLKSLPVLSFVPISDVKSIFDQLVTIFPDEDSYNEILAYFHSTYIEGVAGRSPIFPISIWNHFESAAEGSINTTNCCEQFHNVLNSLFQSNHPNFCNLLDGLRRDISCHRSLLANVQTGRLEVKKRKKSETISNQVAIIVQDYENQVDKLRFLRRLANLL</sequence>
<evidence type="ECO:0000256" key="1">
    <source>
        <dbReference type="ARBA" id="ARBA00022723"/>
    </source>
</evidence>
<keyword evidence="3" id="KW-0862">Zinc</keyword>
<dbReference type="Pfam" id="PF04500">
    <property type="entry name" value="FLYWCH"/>
    <property type="match status" value="1"/>
</dbReference>
<evidence type="ECO:0000256" key="3">
    <source>
        <dbReference type="ARBA" id="ARBA00022833"/>
    </source>
</evidence>
<dbReference type="RefSeq" id="XP_017777214.1">
    <property type="nucleotide sequence ID" value="XM_017921725.1"/>
</dbReference>
<gene>
    <name evidence="6" type="primary">LOC108563135</name>
</gene>
<proteinExistence type="predicted"/>